<accession>A0A1C7M322</accession>
<organism evidence="2 3">
    <name type="scientific">Grifola frondosa</name>
    <name type="common">Maitake</name>
    <name type="synonym">Polyporus frondosus</name>
    <dbReference type="NCBI Taxonomy" id="5627"/>
    <lineage>
        <taxon>Eukaryota</taxon>
        <taxon>Fungi</taxon>
        <taxon>Dikarya</taxon>
        <taxon>Basidiomycota</taxon>
        <taxon>Agaricomycotina</taxon>
        <taxon>Agaricomycetes</taxon>
        <taxon>Polyporales</taxon>
        <taxon>Grifolaceae</taxon>
        <taxon>Grifola</taxon>
    </lineage>
</organism>
<evidence type="ECO:0000256" key="1">
    <source>
        <dbReference type="SAM" id="MobiDB-lite"/>
    </source>
</evidence>
<dbReference type="AlphaFoldDB" id="A0A1C7M322"/>
<protein>
    <submittedName>
        <fullName evidence="2">Uncharacterized protein</fullName>
    </submittedName>
</protein>
<keyword evidence="3" id="KW-1185">Reference proteome</keyword>
<reference evidence="2 3" key="1">
    <citation type="submission" date="2016-03" db="EMBL/GenBank/DDBJ databases">
        <title>Whole genome sequencing of Grifola frondosa 9006-11.</title>
        <authorList>
            <person name="Min B."/>
            <person name="Park H."/>
            <person name="Kim J.-G."/>
            <person name="Cho H."/>
            <person name="Oh Y.-L."/>
            <person name="Kong W.-S."/>
            <person name="Choi I.-G."/>
        </authorList>
    </citation>
    <scope>NUCLEOTIDE SEQUENCE [LARGE SCALE GENOMIC DNA]</scope>
    <source>
        <strain evidence="2 3">9006-11</strain>
    </source>
</reference>
<feature type="region of interest" description="Disordered" evidence="1">
    <location>
        <begin position="31"/>
        <end position="56"/>
    </location>
</feature>
<proteinExistence type="predicted"/>
<sequence>MERKITRKRQSHHVAIVRHASRMCLRSDHQPRLQLDPLPHNAVTRTSVPDHLRSAGPRHRVCCSSMLGLASNLSKIAIHSTRVRRRQ</sequence>
<dbReference type="Proteomes" id="UP000092993">
    <property type="component" value="Unassembled WGS sequence"/>
</dbReference>
<dbReference type="EMBL" id="LUGG01000013">
    <property type="protein sequence ID" value="OBZ70826.1"/>
    <property type="molecule type" value="Genomic_DNA"/>
</dbReference>
<name>A0A1C7M322_GRIFR</name>
<evidence type="ECO:0000313" key="2">
    <source>
        <dbReference type="EMBL" id="OBZ70826.1"/>
    </source>
</evidence>
<comment type="caution">
    <text evidence="2">The sequence shown here is derived from an EMBL/GenBank/DDBJ whole genome shotgun (WGS) entry which is preliminary data.</text>
</comment>
<gene>
    <name evidence="2" type="ORF">A0H81_09262</name>
</gene>
<evidence type="ECO:0000313" key="3">
    <source>
        <dbReference type="Proteomes" id="UP000092993"/>
    </source>
</evidence>